<evidence type="ECO:0000256" key="2">
    <source>
        <dbReference type="ARBA" id="ARBA00008335"/>
    </source>
</evidence>
<keyword evidence="6" id="KW-1185">Reference proteome</keyword>
<feature type="transmembrane region" description="Helical" evidence="4">
    <location>
        <begin position="411"/>
        <end position="439"/>
    </location>
</feature>
<feature type="transmembrane region" description="Helical" evidence="4">
    <location>
        <begin position="344"/>
        <end position="363"/>
    </location>
</feature>
<gene>
    <name evidence="5" type="primary">LOC107564710</name>
</gene>
<keyword evidence="4" id="KW-1133">Transmembrane helix</keyword>
<dbReference type="OMA" id="EITIFRY"/>
<dbReference type="Pfam" id="PF13347">
    <property type="entry name" value="MFS_2"/>
    <property type="match status" value="1"/>
</dbReference>
<comment type="subcellular location">
    <subcellularLocation>
        <location evidence="1">Membrane</location>
        <topology evidence="1">Multi-pass membrane protein</topology>
    </subcellularLocation>
</comment>
<proteinExistence type="inferred from homology"/>
<feature type="transmembrane region" description="Helical" evidence="4">
    <location>
        <begin position="375"/>
        <end position="399"/>
    </location>
</feature>
<reference evidence="5" key="1">
    <citation type="submission" date="2025-08" db="UniProtKB">
        <authorList>
            <consortium name="Ensembl"/>
        </authorList>
    </citation>
    <scope>IDENTIFICATION</scope>
</reference>
<dbReference type="CDD" id="cd17491">
    <property type="entry name" value="MFS_MFSD12"/>
    <property type="match status" value="1"/>
</dbReference>
<dbReference type="Gene3D" id="1.20.1250.20">
    <property type="entry name" value="MFS general substrate transporter like domains"/>
    <property type="match status" value="2"/>
</dbReference>
<sequence>MSDSSEASLPAFRRLSYSVGHFLNDLCASMWFTYLLVFYHSVLGFQNTYAGVLLLVGQIADGVSTPLIGYESDKSPGCGSYGKRKTWHLVGTISVLLSFPFIFNQCLGCDLDTPQWVSLTYFTPFIVIFQFGWAATQISHLSLIPELVTCEHEKVELTAYRPAFSVFASVDVNLPVISVHTQGLSLTVVGIGALFSLLFHLGTREKGARPRREEEGSIPGERQPLLNNTTVSPPTSLLQWKHWLRQPSFYQVALLYMSTRLIVNLSQTYISMYLTYTLLLPKKYIATIPLVMFLSGFASSFIMKPLSKLIGKCMIYFLGLLLVLAFSCWVLLDKHMGEKVYGAAVLLGVGSATILVMSLAMTAELIGDQTQSGAFVYGAMSFTDKVANGLGVMIIQTLHPCRTMVCCPGCVWYYHSIMVIVTGGVAVLAALSLCTILIWPIKIVHLSMQDHMNGSINSKDFKDLPEVTGLMGSDTEDSESSEQPSVN</sequence>
<feature type="transmembrane region" description="Helical" evidence="4">
    <location>
        <begin position="284"/>
        <end position="303"/>
    </location>
</feature>
<comment type="similarity">
    <text evidence="2">Belongs to the major facilitator superfamily.</text>
</comment>
<evidence type="ECO:0000313" key="5">
    <source>
        <dbReference type="Ensembl" id="ENSSGRP00000039443.1"/>
    </source>
</evidence>
<dbReference type="AlphaFoldDB" id="A0A672ML73"/>
<dbReference type="InterPro" id="IPR036259">
    <property type="entry name" value="MFS_trans_sf"/>
</dbReference>
<keyword evidence="4" id="KW-0812">Transmembrane</keyword>
<dbReference type="GO" id="GO:0043474">
    <property type="term" value="P:pigment metabolic process involved in pigmentation"/>
    <property type="evidence" value="ECO:0007669"/>
    <property type="project" value="TreeGrafter"/>
</dbReference>
<feature type="transmembrane region" description="Helical" evidence="4">
    <location>
        <begin position="116"/>
        <end position="135"/>
    </location>
</feature>
<dbReference type="PANTHER" id="PTHR11328">
    <property type="entry name" value="MAJOR FACILITATOR SUPERFAMILY DOMAIN-CONTAINING PROTEIN"/>
    <property type="match status" value="1"/>
</dbReference>
<evidence type="ECO:0000313" key="6">
    <source>
        <dbReference type="Proteomes" id="UP000472262"/>
    </source>
</evidence>
<evidence type="ECO:0000256" key="3">
    <source>
        <dbReference type="SAM" id="MobiDB-lite"/>
    </source>
</evidence>
<keyword evidence="4" id="KW-0472">Membrane</keyword>
<name>A0A672ML73_SINGR</name>
<dbReference type="InParanoid" id="A0A672ML73"/>
<dbReference type="Proteomes" id="UP000472262">
    <property type="component" value="Unassembled WGS sequence"/>
</dbReference>
<reference evidence="5" key="2">
    <citation type="submission" date="2025-09" db="UniProtKB">
        <authorList>
            <consortium name="Ensembl"/>
        </authorList>
    </citation>
    <scope>IDENTIFICATION</scope>
</reference>
<feature type="transmembrane region" description="Helical" evidence="4">
    <location>
        <begin position="315"/>
        <end position="332"/>
    </location>
</feature>
<feature type="transmembrane region" description="Helical" evidence="4">
    <location>
        <begin position="249"/>
        <end position="272"/>
    </location>
</feature>
<dbReference type="FunFam" id="1.20.1250.20:FF:000206">
    <property type="entry name" value="Major facilitator superfamily domain containing 12"/>
    <property type="match status" value="1"/>
</dbReference>
<evidence type="ECO:0000256" key="1">
    <source>
        <dbReference type="ARBA" id="ARBA00004141"/>
    </source>
</evidence>
<dbReference type="SUPFAM" id="SSF103473">
    <property type="entry name" value="MFS general substrate transporter"/>
    <property type="match status" value="1"/>
</dbReference>
<dbReference type="PANTHER" id="PTHR11328:SF28">
    <property type="entry name" value="MAJOR FACILITATOR SUPERFAMILY DOMAIN-CONTAINING PROTEIN 12"/>
    <property type="match status" value="1"/>
</dbReference>
<feature type="transmembrane region" description="Helical" evidence="4">
    <location>
        <begin position="183"/>
        <end position="202"/>
    </location>
</feature>
<dbReference type="GO" id="GO:0048021">
    <property type="term" value="P:regulation of melanin biosynthetic process"/>
    <property type="evidence" value="ECO:0007669"/>
    <property type="project" value="TreeGrafter"/>
</dbReference>
<organism evidence="5 6">
    <name type="scientific">Sinocyclocheilus grahami</name>
    <name type="common">Dianchi golden-line fish</name>
    <name type="synonym">Barbus grahami</name>
    <dbReference type="NCBI Taxonomy" id="75366"/>
    <lineage>
        <taxon>Eukaryota</taxon>
        <taxon>Metazoa</taxon>
        <taxon>Chordata</taxon>
        <taxon>Craniata</taxon>
        <taxon>Vertebrata</taxon>
        <taxon>Euteleostomi</taxon>
        <taxon>Actinopterygii</taxon>
        <taxon>Neopterygii</taxon>
        <taxon>Teleostei</taxon>
        <taxon>Ostariophysi</taxon>
        <taxon>Cypriniformes</taxon>
        <taxon>Cyprinidae</taxon>
        <taxon>Cyprininae</taxon>
        <taxon>Sinocyclocheilus</taxon>
    </lineage>
</organism>
<dbReference type="GO" id="GO:0005886">
    <property type="term" value="C:plasma membrane"/>
    <property type="evidence" value="ECO:0007669"/>
    <property type="project" value="TreeGrafter"/>
</dbReference>
<dbReference type="Ensembl" id="ENSSGRT00000042290.1">
    <property type="protein sequence ID" value="ENSSGRP00000039443.1"/>
    <property type="gene ID" value="ENSSGRG00000021571.1"/>
</dbReference>
<accession>A0A672ML73</accession>
<feature type="transmembrane region" description="Helical" evidence="4">
    <location>
        <begin position="86"/>
        <end position="104"/>
    </location>
</feature>
<dbReference type="InterPro" id="IPR039672">
    <property type="entry name" value="MFS_2"/>
</dbReference>
<dbReference type="GO" id="GO:0015293">
    <property type="term" value="F:symporter activity"/>
    <property type="evidence" value="ECO:0007669"/>
    <property type="project" value="InterPro"/>
</dbReference>
<protein>
    <submittedName>
        <fullName evidence="5">Major facilitator superfamily domain-containing protein 12-like</fullName>
    </submittedName>
</protein>
<feature type="region of interest" description="Disordered" evidence="3">
    <location>
        <begin position="467"/>
        <end position="487"/>
    </location>
</feature>
<feature type="transmembrane region" description="Helical" evidence="4">
    <location>
        <begin position="22"/>
        <end position="42"/>
    </location>
</feature>
<evidence type="ECO:0000256" key="4">
    <source>
        <dbReference type="SAM" id="Phobius"/>
    </source>
</evidence>
<dbReference type="GO" id="GO:0008643">
    <property type="term" value="P:carbohydrate transport"/>
    <property type="evidence" value="ECO:0007669"/>
    <property type="project" value="InterPro"/>
</dbReference>